<reference evidence="2" key="2">
    <citation type="submission" date="2020-07" db="EMBL/GenBank/DDBJ databases">
        <authorList>
            <person name="Vera ALvarez R."/>
            <person name="Arias-Moreno D.M."/>
            <person name="Jimenez-Jacinto V."/>
            <person name="Jimenez-Bremont J.F."/>
            <person name="Swaminathan K."/>
            <person name="Moose S.P."/>
            <person name="Guerrero-Gonzalez M.L."/>
            <person name="Marino-Ramirez L."/>
            <person name="Landsman D."/>
            <person name="Rodriguez-Kessler M."/>
            <person name="Delgado-Sanchez P."/>
        </authorList>
    </citation>
    <scope>NUCLEOTIDE SEQUENCE</scope>
    <source>
        <tissue evidence="2">Cladode</tissue>
    </source>
</reference>
<sequence>MQICKSDQDSQISWHQFLKNYTWKGSQFMEANRHSSSELQNNIVTSNSTLRTQKLLIQPKLRERAFQTQKPKFRGSRKSERCLYSINKIDRHQARNNPTPLQPHPGKKRCNTQQSHI</sequence>
<feature type="region of interest" description="Disordered" evidence="1">
    <location>
        <begin position="88"/>
        <end position="117"/>
    </location>
</feature>
<protein>
    <submittedName>
        <fullName evidence="2">Uncharacterized protein</fullName>
    </submittedName>
</protein>
<dbReference type="EMBL" id="GISG01133475">
    <property type="protein sequence ID" value="MBA4643396.1"/>
    <property type="molecule type" value="Transcribed_RNA"/>
</dbReference>
<evidence type="ECO:0000256" key="1">
    <source>
        <dbReference type="SAM" id="MobiDB-lite"/>
    </source>
</evidence>
<reference evidence="2" key="1">
    <citation type="journal article" date="2013" name="J. Plant Res.">
        <title>Effect of fungi and light on seed germination of three Opuntia species from semiarid lands of central Mexico.</title>
        <authorList>
            <person name="Delgado-Sanchez P."/>
            <person name="Jimenez-Bremont J.F."/>
            <person name="Guerrero-Gonzalez Mde L."/>
            <person name="Flores J."/>
        </authorList>
    </citation>
    <scope>NUCLEOTIDE SEQUENCE</scope>
    <source>
        <tissue evidence="2">Cladode</tissue>
    </source>
</reference>
<dbReference type="AlphaFoldDB" id="A0A7C8ZHX2"/>
<name>A0A7C8ZHX2_OPUST</name>
<accession>A0A7C8ZHX2</accession>
<evidence type="ECO:0000313" key="2">
    <source>
        <dbReference type="EMBL" id="MBA4643396.1"/>
    </source>
</evidence>
<proteinExistence type="predicted"/>
<organism evidence="2">
    <name type="scientific">Opuntia streptacantha</name>
    <name type="common">Prickly pear cactus</name>
    <name type="synonym">Opuntia cardona</name>
    <dbReference type="NCBI Taxonomy" id="393608"/>
    <lineage>
        <taxon>Eukaryota</taxon>
        <taxon>Viridiplantae</taxon>
        <taxon>Streptophyta</taxon>
        <taxon>Embryophyta</taxon>
        <taxon>Tracheophyta</taxon>
        <taxon>Spermatophyta</taxon>
        <taxon>Magnoliopsida</taxon>
        <taxon>eudicotyledons</taxon>
        <taxon>Gunneridae</taxon>
        <taxon>Pentapetalae</taxon>
        <taxon>Caryophyllales</taxon>
        <taxon>Cactineae</taxon>
        <taxon>Cactaceae</taxon>
        <taxon>Opuntioideae</taxon>
        <taxon>Opuntia</taxon>
    </lineage>
</organism>